<reference evidence="1 2" key="1">
    <citation type="journal article" date="2018" name="Sci. Rep.">
        <title>Genomic signatures of local adaptation to the degree of environmental predictability in rotifers.</title>
        <authorList>
            <person name="Franch-Gras L."/>
            <person name="Hahn C."/>
            <person name="Garcia-Roger E.M."/>
            <person name="Carmona M.J."/>
            <person name="Serra M."/>
            <person name="Gomez A."/>
        </authorList>
    </citation>
    <scope>NUCLEOTIDE SEQUENCE [LARGE SCALE GENOMIC DNA]</scope>
    <source>
        <strain evidence="1">HYR1</strain>
    </source>
</reference>
<dbReference type="Proteomes" id="UP000276133">
    <property type="component" value="Unassembled WGS sequence"/>
</dbReference>
<dbReference type="AlphaFoldDB" id="A0A3M7PUG6"/>
<name>A0A3M7PUG6_BRAPC</name>
<evidence type="ECO:0000313" key="1">
    <source>
        <dbReference type="EMBL" id="RNA02653.1"/>
    </source>
</evidence>
<comment type="caution">
    <text evidence="1">The sequence shown here is derived from an EMBL/GenBank/DDBJ whole genome shotgun (WGS) entry which is preliminary data.</text>
</comment>
<evidence type="ECO:0000313" key="2">
    <source>
        <dbReference type="Proteomes" id="UP000276133"/>
    </source>
</evidence>
<protein>
    <submittedName>
        <fullName evidence="1">Uncharacterized protein</fullName>
    </submittedName>
</protein>
<keyword evidence="2" id="KW-1185">Reference proteome</keyword>
<sequence length="155" mass="17969">MVPVPSISRISTALINQFYSPRVSDKSDSIEIAHLMKQKLNSNVVVLSITTTPTLFNLHVYSFTVQYHDLMCLDRSGHLLIKIIIRIECLLPLFTLVKATKCLQTLKKIQLFVISICLDSEKRSFRLYARNGPLYLYHLINKFKFFHLTPYHTII</sequence>
<accession>A0A3M7PUG6</accession>
<gene>
    <name evidence="1" type="ORF">BpHYR1_014942</name>
</gene>
<proteinExistence type="predicted"/>
<organism evidence="1 2">
    <name type="scientific">Brachionus plicatilis</name>
    <name type="common">Marine rotifer</name>
    <name type="synonym">Brachionus muelleri</name>
    <dbReference type="NCBI Taxonomy" id="10195"/>
    <lineage>
        <taxon>Eukaryota</taxon>
        <taxon>Metazoa</taxon>
        <taxon>Spiralia</taxon>
        <taxon>Gnathifera</taxon>
        <taxon>Rotifera</taxon>
        <taxon>Eurotatoria</taxon>
        <taxon>Monogononta</taxon>
        <taxon>Pseudotrocha</taxon>
        <taxon>Ploima</taxon>
        <taxon>Brachionidae</taxon>
        <taxon>Brachionus</taxon>
    </lineage>
</organism>
<dbReference type="EMBL" id="REGN01008799">
    <property type="protein sequence ID" value="RNA02653.1"/>
    <property type="molecule type" value="Genomic_DNA"/>
</dbReference>